<protein>
    <recommendedName>
        <fullName evidence="1">BioF2-like acetyltransferase domain-containing protein</fullName>
    </recommendedName>
</protein>
<evidence type="ECO:0000259" key="1">
    <source>
        <dbReference type="Pfam" id="PF13480"/>
    </source>
</evidence>
<organism evidence="2 3">
    <name type="scientific">Azospirillum thiophilum</name>
    <dbReference type="NCBI Taxonomy" id="528244"/>
    <lineage>
        <taxon>Bacteria</taxon>
        <taxon>Pseudomonadati</taxon>
        <taxon>Pseudomonadota</taxon>
        <taxon>Alphaproteobacteria</taxon>
        <taxon>Rhodospirillales</taxon>
        <taxon>Azospirillaceae</taxon>
        <taxon>Azospirillum</taxon>
    </lineage>
</organism>
<dbReference type="Pfam" id="PF13480">
    <property type="entry name" value="Acetyltransf_6"/>
    <property type="match status" value="1"/>
</dbReference>
<proteinExistence type="predicted"/>
<reference evidence="3" key="1">
    <citation type="submission" date="2015-12" db="EMBL/GenBank/DDBJ databases">
        <title>Complete Genome Sequence of Azospirillum thiophilum BV-S.</title>
        <authorList>
            <person name="Fomenkov A."/>
            <person name="Vincze T."/>
            <person name="Grabovich M."/>
            <person name="Dubinina G."/>
            <person name="Orlova M."/>
            <person name="Belousova E."/>
            <person name="Roberts R.J."/>
        </authorList>
    </citation>
    <scope>NUCLEOTIDE SEQUENCE [LARGE SCALE GENOMIC DNA]</scope>
    <source>
        <strain evidence="3">BV-S</strain>
    </source>
</reference>
<dbReference type="Proteomes" id="UP000069935">
    <property type="component" value="Chromosome 3"/>
</dbReference>
<keyword evidence="3" id="KW-1185">Reference proteome</keyword>
<reference evidence="2 3" key="2">
    <citation type="journal article" date="2016" name="Genome Announc.">
        <title>Complete Genome Sequence of a Strain of Azospirillum thiophilum Isolated from a Sulfide Spring.</title>
        <authorList>
            <person name="Fomenkov A."/>
            <person name="Vincze T."/>
            <person name="Grabovich M."/>
            <person name="Anton B.P."/>
            <person name="Dubinina G."/>
            <person name="Orlova M."/>
            <person name="Belousova E."/>
            <person name="Roberts R.J."/>
        </authorList>
    </citation>
    <scope>NUCLEOTIDE SEQUENCE [LARGE SCALE GENOMIC DNA]</scope>
    <source>
        <strain evidence="2 3">BV-S</strain>
    </source>
</reference>
<name>A0AAC9EY71_9PROT</name>
<feature type="domain" description="BioF2-like acetyltransferase" evidence="1">
    <location>
        <begin position="196"/>
        <end position="343"/>
    </location>
</feature>
<dbReference type="KEGG" id="ati:AL072_19765"/>
<evidence type="ECO:0000313" key="3">
    <source>
        <dbReference type="Proteomes" id="UP000069935"/>
    </source>
</evidence>
<gene>
    <name evidence="2" type="ORF">AL072_19765</name>
</gene>
<dbReference type="AlphaFoldDB" id="A0AAC9EY71"/>
<dbReference type="EMBL" id="CP012403">
    <property type="protein sequence ID" value="ALG73794.1"/>
    <property type="molecule type" value="Genomic_DNA"/>
</dbReference>
<dbReference type="SUPFAM" id="SSF55729">
    <property type="entry name" value="Acyl-CoA N-acyltransferases (Nat)"/>
    <property type="match status" value="1"/>
</dbReference>
<evidence type="ECO:0000313" key="2">
    <source>
        <dbReference type="EMBL" id="ALG73794.1"/>
    </source>
</evidence>
<dbReference type="Gene3D" id="3.40.630.30">
    <property type="match status" value="1"/>
</dbReference>
<dbReference type="InterPro" id="IPR016181">
    <property type="entry name" value="Acyl_CoA_acyltransferase"/>
</dbReference>
<dbReference type="InterPro" id="IPR038740">
    <property type="entry name" value="BioF2-like_GNAT_dom"/>
</dbReference>
<sequence length="396" mass="44102">MDVIATDPVAGTAIEISLQPLPPEAVLAGMWTELESRSDSSFFLSWTWIGPWLALMPTGVEPQLLVARRDGETVGLALLCPRLRRRFGLLRSRRWMLHETGDRSYDRLFMEYNGILADRRFADEVTAAALQWLGERLSANDELVLGGLSMTAERAVRRVAAETGQTLQIRVADSAQWVDFALVRAGGGNFRTGLGRNTRAAVNRTERLYRARGGLDYRVAATVEEALENFAALEVLHQAGWQARGQAGAFANPSFRPFHERLIGTGVPRGTVRLCRVEAGGRPIGYLYNFVHRNRVLNYQGGFAFEDDNRLKPGLLSHVLAIEDAQARGEDCYDFMSTPAGHKPLLSNAEQPMNWLTLGPDRLGRRMEAHWRRTCGPVLEAAKRSLRGWTATVKGF</sequence>
<accession>A0AAC9EY71</accession>